<organism evidence="3 4">
    <name type="scientific">Nocardioides gansuensis</name>
    <dbReference type="NCBI Taxonomy" id="2138300"/>
    <lineage>
        <taxon>Bacteria</taxon>
        <taxon>Bacillati</taxon>
        <taxon>Actinomycetota</taxon>
        <taxon>Actinomycetes</taxon>
        <taxon>Propionibacteriales</taxon>
        <taxon>Nocardioidaceae</taxon>
        <taxon>Nocardioides</taxon>
    </lineage>
</organism>
<comment type="caution">
    <text evidence="3">The sequence shown here is derived from an EMBL/GenBank/DDBJ whole genome shotgun (WGS) entry which is preliminary data.</text>
</comment>
<dbReference type="InterPro" id="IPR050570">
    <property type="entry name" value="Cell_wall_metabolism_enzyme"/>
</dbReference>
<keyword evidence="1" id="KW-0732">Signal</keyword>
<dbReference type="AlphaFoldDB" id="A0A2T8F573"/>
<feature type="domain" description="M23ase beta-sheet core" evidence="2">
    <location>
        <begin position="114"/>
        <end position="209"/>
    </location>
</feature>
<gene>
    <name evidence="3" type="ORF">DDE18_20895</name>
</gene>
<dbReference type="SUPFAM" id="SSF51261">
    <property type="entry name" value="Duplicated hybrid motif"/>
    <property type="match status" value="1"/>
</dbReference>
<reference evidence="3 4" key="1">
    <citation type="submission" date="2018-04" db="EMBL/GenBank/DDBJ databases">
        <title>Genome of Nocardioides gansuensis WSJ-1.</title>
        <authorList>
            <person name="Wu S."/>
            <person name="Wang G."/>
        </authorList>
    </citation>
    <scope>NUCLEOTIDE SEQUENCE [LARGE SCALE GENOMIC DNA]</scope>
    <source>
        <strain evidence="3 4">WSJ-1</strain>
    </source>
</reference>
<dbReference type="InterPro" id="IPR016047">
    <property type="entry name" value="M23ase_b-sheet_dom"/>
</dbReference>
<dbReference type="PANTHER" id="PTHR21666:SF270">
    <property type="entry name" value="MUREIN HYDROLASE ACTIVATOR ENVC"/>
    <property type="match status" value="1"/>
</dbReference>
<evidence type="ECO:0000313" key="3">
    <source>
        <dbReference type="EMBL" id="PVG80849.1"/>
    </source>
</evidence>
<accession>A0A2T8F573</accession>
<dbReference type="Gene3D" id="2.70.70.10">
    <property type="entry name" value="Glucose Permease (Domain IIA)"/>
    <property type="match status" value="1"/>
</dbReference>
<protein>
    <recommendedName>
        <fullName evidence="2">M23ase beta-sheet core domain-containing protein</fullName>
    </recommendedName>
</protein>
<evidence type="ECO:0000259" key="2">
    <source>
        <dbReference type="Pfam" id="PF01551"/>
    </source>
</evidence>
<dbReference type="PANTHER" id="PTHR21666">
    <property type="entry name" value="PEPTIDASE-RELATED"/>
    <property type="match status" value="1"/>
</dbReference>
<feature type="chain" id="PRO_5015619211" description="M23ase beta-sheet core domain-containing protein" evidence="1">
    <location>
        <begin position="18"/>
        <end position="220"/>
    </location>
</feature>
<keyword evidence="4" id="KW-1185">Reference proteome</keyword>
<proteinExistence type="predicted"/>
<sequence length="220" mass="22725">MILGLVAPFLLQAAASAAPFPEPGVDPTTAAQPAAKAPRMARLERAVRAREKALAQIYQAADARAEEIGEEMARLAALGYTGELADLTHVLPLPVASYYLSAGYGETGPHWATIHTGLDMVAPLGTTLTAIGDGTITSVGDAGPYGLRTVLTLGDGTEVWYCHQEAAVVDSGATVEVGQPIGVLGSTGNSTGPHLHLEIRPDGGSHVDPVAWFQALGLQP</sequence>
<name>A0A2T8F573_9ACTN</name>
<dbReference type="GO" id="GO:0004222">
    <property type="term" value="F:metalloendopeptidase activity"/>
    <property type="evidence" value="ECO:0007669"/>
    <property type="project" value="TreeGrafter"/>
</dbReference>
<feature type="signal peptide" evidence="1">
    <location>
        <begin position="1"/>
        <end position="17"/>
    </location>
</feature>
<evidence type="ECO:0000256" key="1">
    <source>
        <dbReference type="SAM" id="SignalP"/>
    </source>
</evidence>
<evidence type="ECO:0000313" key="4">
    <source>
        <dbReference type="Proteomes" id="UP000246018"/>
    </source>
</evidence>
<dbReference type="Pfam" id="PF01551">
    <property type="entry name" value="Peptidase_M23"/>
    <property type="match status" value="1"/>
</dbReference>
<dbReference type="EMBL" id="QDGZ01000012">
    <property type="protein sequence ID" value="PVG80849.1"/>
    <property type="molecule type" value="Genomic_DNA"/>
</dbReference>
<dbReference type="InterPro" id="IPR011055">
    <property type="entry name" value="Dup_hybrid_motif"/>
</dbReference>
<dbReference type="CDD" id="cd12797">
    <property type="entry name" value="M23_peptidase"/>
    <property type="match status" value="1"/>
</dbReference>
<dbReference type="Proteomes" id="UP000246018">
    <property type="component" value="Unassembled WGS sequence"/>
</dbReference>